<evidence type="ECO:0000256" key="4">
    <source>
        <dbReference type="ARBA" id="ARBA00023054"/>
    </source>
</evidence>
<dbReference type="InterPro" id="IPR044986">
    <property type="entry name" value="KIF15/KIN-12"/>
</dbReference>
<keyword evidence="1" id="KW-0493">Microtubule</keyword>
<evidence type="ECO:0000313" key="6">
    <source>
        <dbReference type="EMBL" id="TYH00102.1"/>
    </source>
</evidence>
<evidence type="ECO:0000313" key="7">
    <source>
        <dbReference type="Proteomes" id="UP000323506"/>
    </source>
</evidence>
<dbReference type="GO" id="GO:0005874">
    <property type="term" value="C:microtubule"/>
    <property type="evidence" value="ECO:0007669"/>
    <property type="project" value="UniProtKB-KW"/>
</dbReference>
<evidence type="ECO:0000256" key="1">
    <source>
        <dbReference type="ARBA" id="ARBA00022701"/>
    </source>
</evidence>
<dbReference type="Proteomes" id="UP000323506">
    <property type="component" value="Chromosome A10"/>
</dbReference>
<keyword evidence="3" id="KW-0067">ATP-binding</keyword>
<proteinExistence type="predicted"/>
<gene>
    <name evidence="6" type="ORF">ES288_A10G248000v1</name>
</gene>
<keyword evidence="2" id="KW-0547">Nucleotide-binding</keyword>
<evidence type="ECO:0000256" key="3">
    <source>
        <dbReference type="ARBA" id="ARBA00022840"/>
    </source>
</evidence>
<accession>A0A5D2F3Q9</accession>
<keyword evidence="5" id="KW-0505">Motor protein</keyword>
<dbReference type="EMBL" id="CM017697">
    <property type="protein sequence ID" value="TYH00102.1"/>
    <property type="molecule type" value="Genomic_DNA"/>
</dbReference>
<protein>
    <submittedName>
        <fullName evidence="6">Uncharacterized protein</fullName>
    </submittedName>
</protein>
<dbReference type="PANTHER" id="PTHR37739">
    <property type="entry name" value="KINESIN-LIKE PROTEIN KIN-12D"/>
    <property type="match status" value="1"/>
</dbReference>
<dbReference type="GO" id="GO:0005524">
    <property type="term" value="F:ATP binding"/>
    <property type="evidence" value="ECO:0007669"/>
    <property type="project" value="UniProtKB-KW"/>
</dbReference>
<name>A0A5D2F3Q9_GOSDA</name>
<organism evidence="6 7">
    <name type="scientific">Gossypium darwinii</name>
    <name type="common">Darwin's cotton</name>
    <name type="synonym">Gossypium barbadense var. darwinii</name>
    <dbReference type="NCBI Taxonomy" id="34276"/>
    <lineage>
        <taxon>Eukaryota</taxon>
        <taxon>Viridiplantae</taxon>
        <taxon>Streptophyta</taxon>
        <taxon>Embryophyta</taxon>
        <taxon>Tracheophyta</taxon>
        <taxon>Spermatophyta</taxon>
        <taxon>Magnoliopsida</taxon>
        <taxon>eudicotyledons</taxon>
        <taxon>Gunneridae</taxon>
        <taxon>Pentapetalae</taxon>
        <taxon>rosids</taxon>
        <taxon>malvids</taxon>
        <taxon>Malvales</taxon>
        <taxon>Malvaceae</taxon>
        <taxon>Malvoideae</taxon>
        <taxon>Gossypium</taxon>
    </lineage>
</organism>
<keyword evidence="4" id="KW-0175">Coiled coil</keyword>
<keyword evidence="7" id="KW-1185">Reference proteome</keyword>
<sequence length="262" mass="29307">MCKCQVNRIKIELEEQQPDSCQKSVWLIISHFNLPSPPKSFFSLVLWRSSIPIFSHFHFQNFGLLLLIRIFPENSGLLLCFTLLGGCGLGIENQDKRNGEGKQASSCFSIAIRLHRRCAHQSRHCRKAVVNKDASGDVVAMRLQIQQLKKEVSHLRAFVNGKSENLDNDNLASSIPASPGPFKWECPPGSFSPLSSDKTMSQKKDYEVALVGAFKREREKEAALQALTAENQAAMQLMVWGRLSGEPQRVLLTTNVGIMLLV</sequence>
<evidence type="ECO:0000256" key="5">
    <source>
        <dbReference type="ARBA" id="ARBA00023175"/>
    </source>
</evidence>
<reference evidence="6 7" key="1">
    <citation type="submission" date="2019-06" db="EMBL/GenBank/DDBJ databases">
        <title>WGS assembly of Gossypium darwinii.</title>
        <authorList>
            <person name="Chen Z.J."/>
            <person name="Sreedasyam A."/>
            <person name="Ando A."/>
            <person name="Song Q."/>
            <person name="De L."/>
            <person name="Hulse-Kemp A."/>
            <person name="Ding M."/>
            <person name="Ye W."/>
            <person name="Kirkbride R."/>
            <person name="Jenkins J."/>
            <person name="Plott C."/>
            <person name="Lovell J."/>
            <person name="Lin Y.-M."/>
            <person name="Vaughn R."/>
            <person name="Liu B."/>
            <person name="Li W."/>
            <person name="Simpson S."/>
            <person name="Scheffler B."/>
            <person name="Saski C."/>
            <person name="Grover C."/>
            <person name="Hu G."/>
            <person name="Conover J."/>
            <person name="Carlson J."/>
            <person name="Shu S."/>
            <person name="Boston L."/>
            <person name="Williams M."/>
            <person name="Peterson D."/>
            <person name="Mcgee K."/>
            <person name="Jones D."/>
            <person name="Wendel J."/>
            <person name="Stelly D."/>
            <person name="Grimwood J."/>
            <person name="Schmutz J."/>
        </authorList>
    </citation>
    <scope>NUCLEOTIDE SEQUENCE [LARGE SCALE GENOMIC DNA]</scope>
    <source>
        <strain evidence="6">1808015.09</strain>
    </source>
</reference>
<dbReference type="PANTHER" id="PTHR37739:SF14">
    <property type="entry name" value="KINESIN-LIKE PROTEIN KIN-12E"/>
    <property type="match status" value="1"/>
</dbReference>
<evidence type="ECO:0000256" key="2">
    <source>
        <dbReference type="ARBA" id="ARBA00022741"/>
    </source>
</evidence>
<dbReference type="AlphaFoldDB" id="A0A5D2F3Q9"/>